<evidence type="ECO:0000256" key="5">
    <source>
        <dbReference type="ARBA" id="ARBA00022898"/>
    </source>
</evidence>
<name>A0A154BQG8_ANASB</name>
<gene>
    <name evidence="8" type="ORF">AXX12_06820</name>
</gene>
<dbReference type="OrthoDB" id="9802328at2"/>
<dbReference type="PROSITE" id="PS00105">
    <property type="entry name" value="AA_TRANSFER_CLASS_1"/>
    <property type="match status" value="1"/>
</dbReference>
<sequence>MDIKAAKRMDVVPFSGIRKIMEKGVQLEKQGVKVIHLEIGRPDFDTPVNIKQAAKRCLDEGKVFYTSNYGIPELRKAITEKLATENGVSYDPDTEVIVTVGLSEAIFDVLTSLLDAGDEILVPDPVWLNYIHVPRLVGAVPVTYNLLEKNNYQLDIAEIERKITSKTKMIAIITPNNPTGGVLNKDVLEKLAAIAIKHNLIVLSDEIYEKIIYDGNTHYSIASFPGMKQRTVTLNGFSKAYSMTGWRLGYMAAPAAIIDASVRMHQYITTCALSFGQYAAIEALKNSDDSVSGMVAEYQRRRDYVVQAINGIDRLSCQKPGGAFYVFVNIKQLNRTDEEVAEYLLHDAGVTLVPGTAFGDNGAGYLRLSYANSYENLVEACERIKRSIEKLQ</sequence>
<evidence type="ECO:0000256" key="6">
    <source>
        <dbReference type="RuleBase" id="RU000481"/>
    </source>
</evidence>
<dbReference type="GO" id="GO:0008483">
    <property type="term" value="F:transaminase activity"/>
    <property type="evidence" value="ECO:0007669"/>
    <property type="project" value="UniProtKB-KW"/>
</dbReference>
<dbReference type="InterPro" id="IPR050596">
    <property type="entry name" value="AspAT/PAT-like"/>
</dbReference>
<proteinExistence type="inferred from homology"/>
<dbReference type="CDD" id="cd00609">
    <property type="entry name" value="AAT_like"/>
    <property type="match status" value="1"/>
</dbReference>
<dbReference type="EC" id="2.6.1.-" evidence="6"/>
<keyword evidence="5" id="KW-0663">Pyridoxal phosphate</keyword>
<keyword evidence="4 6" id="KW-0808">Transferase</keyword>
<evidence type="ECO:0000259" key="7">
    <source>
        <dbReference type="Pfam" id="PF00155"/>
    </source>
</evidence>
<dbReference type="SUPFAM" id="SSF53383">
    <property type="entry name" value="PLP-dependent transferases"/>
    <property type="match status" value="1"/>
</dbReference>
<dbReference type="Gene3D" id="3.40.640.10">
    <property type="entry name" value="Type I PLP-dependent aspartate aminotransferase-like (Major domain)"/>
    <property type="match status" value="1"/>
</dbReference>
<dbReference type="InterPro" id="IPR015421">
    <property type="entry name" value="PyrdxlP-dep_Trfase_major"/>
</dbReference>
<evidence type="ECO:0000256" key="3">
    <source>
        <dbReference type="ARBA" id="ARBA00022576"/>
    </source>
</evidence>
<dbReference type="InterPro" id="IPR004838">
    <property type="entry name" value="NHTrfase_class1_PyrdxlP-BS"/>
</dbReference>
<keyword evidence="9" id="KW-1185">Reference proteome</keyword>
<feature type="domain" description="Aminotransferase class I/classII large" evidence="7">
    <location>
        <begin position="33"/>
        <end position="384"/>
    </location>
</feature>
<evidence type="ECO:0000256" key="1">
    <source>
        <dbReference type="ARBA" id="ARBA00001933"/>
    </source>
</evidence>
<dbReference type="STRING" id="1794912.AXX12_06820"/>
<dbReference type="AlphaFoldDB" id="A0A154BQG8"/>
<reference evidence="8 9" key="1">
    <citation type="submission" date="2016-02" db="EMBL/GenBank/DDBJ databases">
        <title>Anaerosporomusa subterraneum gen. nov., sp. nov., a spore-forming obligate anaerobe isolated from saprolite.</title>
        <authorList>
            <person name="Choi J.K."/>
            <person name="Shah M."/>
            <person name="Yee N."/>
        </authorList>
    </citation>
    <scope>NUCLEOTIDE SEQUENCE [LARGE SCALE GENOMIC DNA]</scope>
    <source>
        <strain evidence="8 9">RU4</strain>
    </source>
</reference>
<comment type="similarity">
    <text evidence="2 6">Belongs to the class-I pyridoxal-phosphate-dependent aminotransferase family.</text>
</comment>
<dbReference type="PANTHER" id="PTHR46383">
    <property type="entry name" value="ASPARTATE AMINOTRANSFERASE"/>
    <property type="match status" value="1"/>
</dbReference>
<dbReference type="InterPro" id="IPR004839">
    <property type="entry name" value="Aminotransferase_I/II_large"/>
</dbReference>
<protein>
    <recommendedName>
        <fullName evidence="6">Aminotransferase</fullName>
        <ecNumber evidence="6">2.6.1.-</ecNumber>
    </recommendedName>
</protein>
<evidence type="ECO:0000313" key="8">
    <source>
        <dbReference type="EMBL" id="KYZ76149.1"/>
    </source>
</evidence>
<dbReference type="Pfam" id="PF00155">
    <property type="entry name" value="Aminotran_1_2"/>
    <property type="match status" value="1"/>
</dbReference>
<dbReference type="Gene3D" id="3.90.1150.10">
    <property type="entry name" value="Aspartate Aminotransferase, domain 1"/>
    <property type="match status" value="1"/>
</dbReference>
<dbReference type="RefSeq" id="WP_066241088.1">
    <property type="nucleotide sequence ID" value="NZ_LSGP01000017.1"/>
</dbReference>
<dbReference type="EMBL" id="LSGP01000017">
    <property type="protein sequence ID" value="KYZ76149.1"/>
    <property type="molecule type" value="Genomic_DNA"/>
</dbReference>
<organism evidence="8 9">
    <name type="scientific">Anaerosporomusa subterranea</name>
    <dbReference type="NCBI Taxonomy" id="1794912"/>
    <lineage>
        <taxon>Bacteria</taxon>
        <taxon>Bacillati</taxon>
        <taxon>Bacillota</taxon>
        <taxon>Negativicutes</taxon>
        <taxon>Acetonemataceae</taxon>
        <taxon>Anaerosporomusa</taxon>
    </lineage>
</organism>
<dbReference type="GO" id="GO:0006520">
    <property type="term" value="P:amino acid metabolic process"/>
    <property type="evidence" value="ECO:0007669"/>
    <property type="project" value="InterPro"/>
</dbReference>
<accession>A0A154BQG8</accession>
<dbReference type="GO" id="GO:0030170">
    <property type="term" value="F:pyridoxal phosphate binding"/>
    <property type="evidence" value="ECO:0007669"/>
    <property type="project" value="InterPro"/>
</dbReference>
<dbReference type="PANTHER" id="PTHR46383:SF1">
    <property type="entry name" value="ASPARTATE AMINOTRANSFERASE"/>
    <property type="match status" value="1"/>
</dbReference>
<evidence type="ECO:0000313" key="9">
    <source>
        <dbReference type="Proteomes" id="UP000076268"/>
    </source>
</evidence>
<comment type="caution">
    <text evidence="8">The sequence shown here is derived from an EMBL/GenBank/DDBJ whole genome shotgun (WGS) entry which is preliminary data.</text>
</comment>
<dbReference type="InterPro" id="IPR015424">
    <property type="entry name" value="PyrdxlP-dep_Trfase"/>
</dbReference>
<dbReference type="Proteomes" id="UP000076268">
    <property type="component" value="Unassembled WGS sequence"/>
</dbReference>
<comment type="cofactor">
    <cofactor evidence="1 6">
        <name>pyridoxal 5'-phosphate</name>
        <dbReference type="ChEBI" id="CHEBI:597326"/>
    </cofactor>
</comment>
<dbReference type="FunFam" id="3.40.640.10:FF:000033">
    <property type="entry name" value="Aspartate aminotransferase"/>
    <property type="match status" value="1"/>
</dbReference>
<evidence type="ECO:0000256" key="4">
    <source>
        <dbReference type="ARBA" id="ARBA00022679"/>
    </source>
</evidence>
<keyword evidence="3 6" id="KW-0032">Aminotransferase</keyword>
<evidence type="ECO:0000256" key="2">
    <source>
        <dbReference type="ARBA" id="ARBA00007441"/>
    </source>
</evidence>
<dbReference type="InterPro" id="IPR015422">
    <property type="entry name" value="PyrdxlP-dep_Trfase_small"/>
</dbReference>